<proteinExistence type="predicted"/>
<comment type="caution">
    <text evidence="2">The sequence shown here is derived from an EMBL/GenBank/DDBJ whole genome shotgun (WGS) entry which is preliminary data.</text>
</comment>
<evidence type="ECO:0000256" key="1">
    <source>
        <dbReference type="SAM" id="MobiDB-lite"/>
    </source>
</evidence>
<gene>
    <name evidence="2" type="ORF">A2797_01070</name>
</gene>
<dbReference type="Proteomes" id="UP000179005">
    <property type="component" value="Unassembled WGS sequence"/>
</dbReference>
<organism evidence="2 3">
    <name type="scientific">candidate division WWE3 bacterium RIFCSPHIGHO2_01_FULL_48_15</name>
    <dbReference type="NCBI Taxonomy" id="1802619"/>
    <lineage>
        <taxon>Bacteria</taxon>
        <taxon>Katanobacteria</taxon>
    </lineage>
</organism>
<evidence type="ECO:0000313" key="2">
    <source>
        <dbReference type="EMBL" id="OGC55640.1"/>
    </source>
</evidence>
<evidence type="ECO:0000313" key="3">
    <source>
        <dbReference type="Proteomes" id="UP000179005"/>
    </source>
</evidence>
<accession>A0A1F4VFC9</accession>
<name>A0A1F4VFC9_UNCKA</name>
<dbReference type="STRING" id="1802619.A2797_01070"/>
<reference evidence="2 3" key="1">
    <citation type="journal article" date="2016" name="Nat. Commun.">
        <title>Thousands of microbial genomes shed light on interconnected biogeochemical processes in an aquifer system.</title>
        <authorList>
            <person name="Anantharaman K."/>
            <person name="Brown C.T."/>
            <person name="Hug L.A."/>
            <person name="Sharon I."/>
            <person name="Castelle C.J."/>
            <person name="Probst A.J."/>
            <person name="Thomas B.C."/>
            <person name="Singh A."/>
            <person name="Wilkins M.J."/>
            <person name="Karaoz U."/>
            <person name="Brodie E.L."/>
            <person name="Williams K.H."/>
            <person name="Hubbard S.S."/>
            <person name="Banfield J.F."/>
        </authorList>
    </citation>
    <scope>NUCLEOTIDE SEQUENCE [LARGE SCALE GENOMIC DNA]</scope>
</reference>
<feature type="compositionally biased region" description="Basic and acidic residues" evidence="1">
    <location>
        <begin position="8"/>
        <end position="28"/>
    </location>
</feature>
<sequence>MLVGPDRAAFDEREHVRKGRDQDDRLDRRPDDDVLALELVRLLGDDLRPVAELGRSSIDLLSPAVEPAHIGKNLAALGIEDLPEFEVPVVGTDLDQPLVILGGGEPCLSAVGEVQAHPVTAVQTRDPEDHHIADHGHGVIAVNQLLVHFMHLLLLIIYFTMFESYSKIKAEEKSGFQYFWLDLKTPLILPLGLLCYDEADA</sequence>
<feature type="region of interest" description="Disordered" evidence="1">
    <location>
        <begin position="1"/>
        <end position="28"/>
    </location>
</feature>
<dbReference type="AlphaFoldDB" id="A0A1F4VFC9"/>
<protein>
    <submittedName>
        <fullName evidence="2">Uncharacterized protein</fullName>
    </submittedName>
</protein>
<dbReference type="EMBL" id="MEVC01000008">
    <property type="protein sequence ID" value="OGC55640.1"/>
    <property type="molecule type" value="Genomic_DNA"/>
</dbReference>